<evidence type="ECO:0000313" key="3">
    <source>
        <dbReference type="Proteomes" id="UP001500280"/>
    </source>
</evidence>
<dbReference type="Gene3D" id="3.90.1200.10">
    <property type="match status" value="1"/>
</dbReference>
<evidence type="ECO:0000313" key="2">
    <source>
        <dbReference type="EMBL" id="GAA1691570.1"/>
    </source>
</evidence>
<keyword evidence="3" id="KW-1185">Reference proteome</keyword>
<dbReference type="Proteomes" id="UP001500280">
    <property type="component" value="Unassembled WGS sequence"/>
</dbReference>
<comment type="caution">
    <text evidence="2">The sequence shown here is derived from an EMBL/GenBank/DDBJ whole genome shotgun (WGS) entry which is preliminary data.</text>
</comment>
<dbReference type="InterPro" id="IPR011009">
    <property type="entry name" value="Kinase-like_dom_sf"/>
</dbReference>
<organism evidence="2 3">
    <name type="scientific">Kribbella yunnanensis</name>
    <dbReference type="NCBI Taxonomy" id="190194"/>
    <lineage>
        <taxon>Bacteria</taxon>
        <taxon>Bacillati</taxon>
        <taxon>Actinomycetota</taxon>
        <taxon>Actinomycetes</taxon>
        <taxon>Propionibacteriales</taxon>
        <taxon>Kribbellaceae</taxon>
        <taxon>Kribbella</taxon>
    </lineage>
</organism>
<gene>
    <name evidence="2" type="ORF">GCM10009745_41140</name>
</gene>
<dbReference type="Pfam" id="PF01636">
    <property type="entry name" value="APH"/>
    <property type="match status" value="1"/>
</dbReference>
<feature type="domain" description="Aminoglycoside phosphotransferase" evidence="1">
    <location>
        <begin position="35"/>
        <end position="258"/>
    </location>
</feature>
<protein>
    <recommendedName>
        <fullName evidence="1">Aminoglycoside phosphotransferase domain-containing protein</fullName>
    </recommendedName>
</protein>
<name>A0ABP4TQH9_9ACTN</name>
<sequence length="313" mass="33854">MITMSTEEERLPTSDLVDAVETALQARGVAWRSPHAGLSDAQRFVVTLPDGSSVFVKAAVDDQTQQWLETELAAMSAARDFAPEVIAVTAAAGRPVLVTESLHDRAYWPAGVFETPGGGGQEVLWKPGHVERLFDALDRLAKVTPPPVLPPLESVYRPQWELISEEPDRFHALGLAGPGWLDSALPELVAAEKALDLRGATFVHGDVRSDNVCFLEDKVVLVDWSDASRGAGGFDLANLVQGLPLEGGPDPQDVLPDAAPFAAWRAGEMVNRAAEPAPSWLVNVFKRLALINLHWVSAARGLPVADLRDWRSI</sequence>
<dbReference type="SUPFAM" id="SSF56112">
    <property type="entry name" value="Protein kinase-like (PK-like)"/>
    <property type="match status" value="1"/>
</dbReference>
<dbReference type="InterPro" id="IPR002575">
    <property type="entry name" value="Aminoglycoside_PTrfase"/>
</dbReference>
<evidence type="ECO:0000259" key="1">
    <source>
        <dbReference type="Pfam" id="PF01636"/>
    </source>
</evidence>
<reference evidence="3" key="1">
    <citation type="journal article" date="2019" name="Int. J. Syst. Evol. Microbiol.">
        <title>The Global Catalogue of Microorganisms (GCM) 10K type strain sequencing project: providing services to taxonomists for standard genome sequencing and annotation.</title>
        <authorList>
            <consortium name="The Broad Institute Genomics Platform"/>
            <consortium name="The Broad Institute Genome Sequencing Center for Infectious Disease"/>
            <person name="Wu L."/>
            <person name="Ma J."/>
        </authorList>
    </citation>
    <scope>NUCLEOTIDE SEQUENCE [LARGE SCALE GENOMIC DNA]</scope>
    <source>
        <strain evidence="3">JCM 14307</strain>
    </source>
</reference>
<accession>A0ABP4TQH9</accession>
<proteinExistence type="predicted"/>
<dbReference type="EMBL" id="BAAANF010000015">
    <property type="protein sequence ID" value="GAA1691570.1"/>
    <property type="molecule type" value="Genomic_DNA"/>
</dbReference>